<gene>
    <name evidence="1" type="ORF">EcWSU1_00994</name>
</gene>
<dbReference type="KEGG" id="eec:EcWSU1_00994"/>
<reference evidence="1 2" key="1">
    <citation type="journal article" date="2011" name="Stand. Genomic Sci.">
        <title>Complete genome of the onion pathogen Enterobacter cloacae EcWSU1.</title>
        <authorList>
            <person name="Humann J.L."/>
            <person name="Wildung M."/>
            <person name="Cheng C.H."/>
            <person name="Lee T."/>
            <person name="Stewart J.E."/>
            <person name="Drew J.C."/>
            <person name="Triplett E.W."/>
            <person name="Main D."/>
            <person name="Schroeder B.K."/>
        </authorList>
    </citation>
    <scope>NUCLEOTIDE SEQUENCE [LARGE SCALE GENOMIC DNA]</scope>
    <source>
        <strain evidence="1 2">EcWSU1</strain>
    </source>
</reference>
<dbReference type="Proteomes" id="UP000007838">
    <property type="component" value="Chromosome"/>
</dbReference>
<protein>
    <submittedName>
        <fullName evidence="1">Uncharacterized protein</fullName>
    </submittedName>
</protein>
<dbReference type="EMBL" id="CP002886">
    <property type="protein sequence ID" value="AEW72434.1"/>
    <property type="molecule type" value="Genomic_DNA"/>
</dbReference>
<evidence type="ECO:0000313" key="2">
    <source>
        <dbReference type="Proteomes" id="UP000007838"/>
    </source>
</evidence>
<organism evidence="1 2">
    <name type="scientific">Enterobacter ludwigii</name>
    <dbReference type="NCBI Taxonomy" id="299767"/>
    <lineage>
        <taxon>Bacteria</taxon>
        <taxon>Pseudomonadati</taxon>
        <taxon>Pseudomonadota</taxon>
        <taxon>Gammaproteobacteria</taxon>
        <taxon>Enterobacterales</taxon>
        <taxon>Enterobacteriaceae</taxon>
        <taxon>Enterobacter</taxon>
        <taxon>Enterobacter cloacae complex</taxon>
    </lineage>
</organism>
<proteinExistence type="predicted"/>
<sequence>MFANKADAKARAIVALFAVIKIVDGGSKQALYLGHFLPL</sequence>
<evidence type="ECO:0000313" key="1">
    <source>
        <dbReference type="EMBL" id="AEW72434.1"/>
    </source>
</evidence>
<dbReference type="AlphaFoldDB" id="G8LPY0"/>
<name>G8LPY0_9ENTR</name>
<dbReference type="HOGENOM" id="CLU_3309035_0_0_6"/>
<accession>G8LPY0</accession>